<name>K5BK90_MYCHD</name>
<evidence type="ECO:0000256" key="1">
    <source>
        <dbReference type="ARBA" id="ARBA00023015"/>
    </source>
</evidence>
<dbReference type="InterPro" id="IPR050109">
    <property type="entry name" value="HTH-type_TetR-like_transc_reg"/>
</dbReference>
<dbReference type="PANTHER" id="PTHR30055:SF238">
    <property type="entry name" value="MYCOFACTOCIN BIOSYNTHESIS TRANSCRIPTIONAL REGULATOR MFTR-RELATED"/>
    <property type="match status" value="1"/>
</dbReference>
<dbReference type="GO" id="GO:0003700">
    <property type="term" value="F:DNA-binding transcription factor activity"/>
    <property type="evidence" value="ECO:0007669"/>
    <property type="project" value="TreeGrafter"/>
</dbReference>
<dbReference type="PROSITE" id="PS50977">
    <property type="entry name" value="HTH_TETR_2"/>
    <property type="match status" value="1"/>
</dbReference>
<evidence type="ECO:0000313" key="7">
    <source>
        <dbReference type="Proteomes" id="UP000006265"/>
    </source>
</evidence>
<keyword evidence="7" id="KW-1185">Reference proteome</keyword>
<feature type="DNA-binding region" description="H-T-H motif" evidence="4">
    <location>
        <begin position="36"/>
        <end position="55"/>
    </location>
</feature>
<sequence>MQDDWLLGGDRRSAAAERIYAAATELIARDGLDAFNIDTLAARVHCSRATIYRHVGGKAEIRDAVLTRAAAGIVETVRRAVEGSSGADRIGTAITVALREIRAHPLRRSMMAALRSGEGMAWLTGSPIVARFAVDLNGLTEDDTDAAQWIVRVVLSLLCWPIEDAECEQRMLQRFVLPAFAATPAPAQ</sequence>
<dbReference type="PANTHER" id="PTHR30055">
    <property type="entry name" value="HTH-TYPE TRANSCRIPTIONAL REGULATOR RUTR"/>
    <property type="match status" value="1"/>
</dbReference>
<keyword evidence="1" id="KW-0805">Transcription regulation</keyword>
<dbReference type="PATRIC" id="fig|1122247.3.peg.1459"/>
<keyword evidence="3" id="KW-0804">Transcription</keyword>
<evidence type="ECO:0000313" key="6">
    <source>
        <dbReference type="EMBL" id="EKF24449.1"/>
    </source>
</evidence>
<comment type="caution">
    <text evidence="6">The sequence shown here is derived from an EMBL/GenBank/DDBJ whole genome shotgun (WGS) entry which is preliminary data.</text>
</comment>
<protein>
    <submittedName>
        <fullName evidence="6">Bacterial regulatory s, tetR family protein</fullName>
    </submittedName>
</protein>
<dbReference type="InterPro" id="IPR009057">
    <property type="entry name" value="Homeodomain-like_sf"/>
</dbReference>
<dbReference type="Proteomes" id="UP000006265">
    <property type="component" value="Unassembled WGS sequence"/>
</dbReference>
<dbReference type="GO" id="GO:0000976">
    <property type="term" value="F:transcription cis-regulatory region binding"/>
    <property type="evidence" value="ECO:0007669"/>
    <property type="project" value="TreeGrafter"/>
</dbReference>
<dbReference type="Pfam" id="PF00440">
    <property type="entry name" value="TetR_N"/>
    <property type="match status" value="1"/>
</dbReference>
<feature type="domain" description="HTH tetR-type" evidence="5">
    <location>
        <begin position="13"/>
        <end position="73"/>
    </location>
</feature>
<dbReference type="Gene3D" id="1.10.357.10">
    <property type="entry name" value="Tetracycline Repressor, domain 2"/>
    <property type="match status" value="1"/>
</dbReference>
<evidence type="ECO:0000259" key="5">
    <source>
        <dbReference type="PROSITE" id="PS50977"/>
    </source>
</evidence>
<dbReference type="AlphaFoldDB" id="K5BK90"/>
<dbReference type="SUPFAM" id="SSF46689">
    <property type="entry name" value="Homeodomain-like"/>
    <property type="match status" value="1"/>
</dbReference>
<dbReference type="EMBL" id="AMRA01000039">
    <property type="protein sequence ID" value="EKF24449.1"/>
    <property type="molecule type" value="Genomic_DNA"/>
</dbReference>
<gene>
    <name evidence="6" type="ORF">C731_1518</name>
</gene>
<evidence type="ECO:0000256" key="3">
    <source>
        <dbReference type="ARBA" id="ARBA00023163"/>
    </source>
</evidence>
<dbReference type="eggNOG" id="COG1309">
    <property type="taxonomic scope" value="Bacteria"/>
</dbReference>
<evidence type="ECO:0000256" key="2">
    <source>
        <dbReference type="ARBA" id="ARBA00023125"/>
    </source>
</evidence>
<keyword evidence="2 4" id="KW-0238">DNA-binding</keyword>
<accession>K5BK90</accession>
<reference evidence="6 7" key="1">
    <citation type="journal article" date="2012" name="J. Bacteriol.">
        <title>Genome sequence of Mycobacterium hassiacum DSM 44199, a rare source of heat-stable mycobacterial proteins.</title>
        <authorList>
            <person name="Tiago I."/>
            <person name="Maranha A."/>
            <person name="Mendes V."/>
            <person name="Alarico S."/>
            <person name="Moynihan P.J."/>
            <person name="Clarke A.J."/>
            <person name="Macedo-Ribeiro S."/>
            <person name="Pereira P.J."/>
            <person name="Empadinhas N."/>
        </authorList>
    </citation>
    <scope>NUCLEOTIDE SEQUENCE [LARGE SCALE GENOMIC DNA]</scope>
    <source>
        <strain evidence="7">DSM 44199 / CIP 105218 / JCM 12690 / 3849</strain>
    </source>
</reference>
<organism evidence="6 7">
    <name type="scientific">Mycolicibacterium hassiacum (strain DSM 44199 / CIP 105218 / JCM 12690 / 3849)</name>
    <name type="common">Mycobacterium hassiacum</name>
    <dbReference type="NCBI Taxonomy" id="1122247"/>
    <lineage>
        <taxon>Bacteria</taxon>
        <taxon>Bacillati</taxon>
        <taxon>Actinomycetota</taxon>
        <taxon>Actinomycetes</taxon>
        <taxon>Mycobacteriales</taxon>
        <taxon>Mycobacteriaceae</taxon>
        <taxon>Mycolicibacterium</taxon>
    </lineage>
</organism>
<dbReference type="InterPro" id="IPR001647">
    <property type="entry name" value="HTH_TetR"/>
</dbReference>
<dbReference type="STRING" id="1122247.GCA_000379865_01068"/>
<evidence type="ECO:0000256" key="4">
    <source>
        <dbReference type="PROSITE-ProRule" id="PRU00335"/>
    </source>
</evidence>
<proteinExistence type="predicted"/>